<dbReference type="InterPro" id="IPR051310">
    <property type="entry name" value="MCP_chemotaxis"/>
</dbReference>
<dbReference type="SUPFAM" id="SSF58104">
    <property type="entry name" value="Methyl-accepting chemotaxis protein (MCP) signaling domain"/>
    <property type="match status" value="1"/>
</dbReference>
<dbReference type="CDD" id="cd06225">
    <property type="entry name" value="HAMP"/>
    <property type="match status" value="1"/>
</dbReference>
<dbReference type="PROSITE" id="PS50885">
    <property type="entry name" value="HAMP"/>
    <property type="match status" value="2"/>
</dbReference>
<reference evidence="8" key="1">
    <citation type="journal article" date="2019" name="Int. J. Syst. Evol. Microbiol.">
        <title>The Global Catalogue of Microorganisms (GCM) 10K type strain sequencing project: providing services to taxonomists for standard genome sequencing and annotation.</title>
        <authorList>
            <consortium name="The Broad Institute Genomics Platform"/>
            <consortium name="The Broad Institute Genome Sequencing Center for Infectious Disease"/>
            <person name="Wu L."/>
            <person name="Ma J."/>
        </authorList>
    </citation>
    <scope>NUCLEOTIDE SEQUENCE [LARGE SCALE GENOMIC DNA]</scope>
    <source>
        <strain evidence="8">CG52</strain>
    </source>
</reference>
<dbReference type="InterPro" id="IPR004089">
    <property type="entry name" value="MCPsignal_dom"/>
</dbReference>
<evidence type="ECO:0000256" key="2">
    <source>
        <dbReference type="ARBA" id="ARBA00029447"/>
    </source>
</evidence>
<keyword evidence="8" id="KW-1185">Reference proteome</keyword>
<feature type="domain" description="Methyl-accepting transducer" evidence="5">
    <location>
        <begin position="382"/>
        <end position="611"/>
    </location>
</feature>
<keyword evidence="1" id="KW-0145">Chemotaxis</keyword>
<feature type="domain" description="HAMP" evidence="6">
    <location>
        <begin position="216"/>
        <end position="269"/>
    </location>
</feature>
<dbReference type="SMART" id="SM00283">
    <property type="entry name" value="MA"/>
    <property type="match status" value="1"/>
</dbReference>
<evidence type="ECO:0000259" key="6">
    <source>
        <dbReference type="PROSITE" id="PS50885"/>
    </source>
</evidence>
<dbReference type="InterPro" id="IPR003660">
    <property type="entry name" value="HAMP_dom"/>
</dbReference>
<protein>
    <submittedName>
        <fullName evidence="7">Methyl-accepting chemotaxis protein</fullName>
    </submittedName>
</protein>
<evidence type="ECO:0000313" key="8">
    <source>
        <dbReference type="Proteomes" id="UP001597322"/>
    </source>
</evidence>
<feature type="transmembrane region" description="Helical" evidence="4">
    <location>
        <begin position="193"/>
        <end position="219"/>
    </location>
</feature>
<name>A0ABW4M8D9_9HYPH</name>
<comment type="similarity">
    <text evidence="2">Belongs to the methyl-accepting chemotaxis (MCP) protein family.</text>
</comment>
<dbReference type="Gene3D" id="1.10.8.500">
    <property type="entry name" value="HAMP domain in histidine kinase"/>
    <property type="match status" value="1"/>
</dbReference>
<accession>A0ABW4M8D9</accession>
<dbReference type="PROSITE" id="PS50111">
    <property type="entry name" value="CHEMOTAXIS_TRANSDUC_2"/>
    <property type="match status" value="1"/>
</dbReference>
<dbReference type="Proteomes" id="UP001597322">
    <property type="component" value="Unassembled WGS sequence"/>
</dbReference>
<dbReference type="EMBL" id="JBHUEQ010000042">
    <property type="protein sequence ID" value="MFD1747640.1"/>
    <property type="molecule type" value="Genomic_DNA"/>
</dbReference>
<evidence type="ECO:0000256" key="3">
    <source>
        <dbReference type="PROSITE-ProRule" id="PRU00284"/>
    </source>
</evidence>
<organism evidence="7 8">
    <name type="scientific">Rhizobium helianthi</name>
    <dbReference type="NCBI Taxonomy" id="1132695"/>
    <lineage>
        <taxon>Bacteria</taxon>
        <taxon>Pseudomonadati</taxon>
        <taxon>Pseudomonadota</taxon>
        <taxon>Alphaproteobacteria</taxon>
        <taxon>Hyphomicrobiales</taxon>
        <taxon>Rhizobiaceae</taxon>
        <taxon>Rhizobium/Agrobacterium group</taxon>
        <taxon>Rhizobium</taxon>
    </lineage>
</organism>
<dbReference type="RefSeq" id="WP_377405296.1">
    <property type="nucleotide sequence ID" value="NZ_JBHUEQ010000042.1"/>
</dbReference>
<evidence type="ECO:0000256" key="1">
    <source>
        <dbReference type="ARBA" id="ARBA00022500"/>
    </source>
</evidence>
<evidence type="ECO:0000313" key="7">
    <source>
        <dbReference type="EMBL" id="MFD1747640.1"/>
    </source>
</evidence>
<gene>
    <name evidence="7" type="ORF">ACFSE1_19395</name>
</gene>
<proteinExistence type="inferred from homology"/>
<evidence type="ECO:0000256" key="4">
    <source>
        <dbReference type="SAM" id="Phobius"/>
    </source>
</evidence>
<dbReference type="CDD" id="cd11386">
    <property type="entry name" value="MCP_signal"/>
    <property type="match status" value="1"/>
</dbReference>
<keyword evidence="4" id="KW-0812">Transmembrane</keyword>
<dbReference type="SUPFAM" id="SSF158472">
    <property type="entry name" value="HAMP domain-like"/>
    <property type="match status" value="1"/>
</dbReference>
<dbReference type="SMART" id="SM00304">
    <property type="entry name" value="HAMP"/>
    <property type="match status" value="2"/>
</dbReference>
<comment type="caution">
    <text evidence="7">The sequence shown here is derived from an EMBL/GenBank/DDBJ whole genome shotgun (WGS) entry which is preliminary data.</text>
</comment>
<dbReference type="Pfam" id="PF00672">
    <property type="entry name" value="HAMP"/>
    <property type="match status" value="1"/>
</dbReference>
<sequence>MRWFNDLKLSSKLLFTPIIFLVCFGVISTIAYGTISMMRAAIDELNGTHVAALESMAVTRSALAEVQIKLYELITTSLSESDTAKIESKQAETMAQLQAFQPRFASLDLSKLNDQKIASMQAKILAGAKEYLTVATSTADMVSVDAAAAGIIMADVARQHEVLVKDLVALGAMVAESRKQAIVTINDRADSGLAIFFATIAIVSVISVGLNVIIARLLAKPLARTVDQMTQLADGNLELSVSGAERRDEIGAIARAVDVFKQSMVRNREIARQEAALEQQATDLRHGIADVVNAGVAGDFSRRITKRYDREDLDGFADNVNRLVASVEIGVSETQRVIHALSSGDLTQSMQGQYQGAFADLQKNVNQTIGTLARVLGQVSERAMSIDGGTVELSRAAEDLSKRTEVQAASLEQTSAAVDEITAAVRMSSERAQESSRLMSETRSSATSSTHIVDNATAAMARIEQASSEIGQIINVIDSIAFQTNLLALNAGVEAARAGEAGKGFAVVAQEVRDLAQRSAAAAKDIKNLVNRSTTEVSEGVTLVNSTGEALRQIEAQVVGVADHINSIASAAREQSIGLSEVSSAVGQMDHVTQQNASMVEQTAAGTTRLAHETAQLMDLLKAFKLPPRQASTYAQAA</sequence>
<evidence type="ECO:0000259" key="5">
    <source>
        <dbReference type="PROSITE" id="PS50111"/>
    </source>
</evidence>
<dbReference type="Pfam" id="PF00015">
    <property type="entry name" value="MCPsignal"/>
    <property type="match status" value="1"/>
</dbReference>
<dbReference type="PANTHER" id="PTHR43531:SF11">
    <property type="entry name" value="METHYL-ACCEPTING CHEMOTAXIS PROTEIN 3"/>
    <property type="match status" value="1"/>
</dbReference>
<dbReference type="Gene3D" id="1.10.287.950">
    <property type="entry name" value="Methyl-accepting chemotaxis protein"/>
    <property type="match status" value="1"/>
</dbReference>
<feature type="domain" description="HAMP" evidence="6">
    <location>
        <begin position="331"/>
        <end position="377"/>
    </location>
</feature>
<keyword evidence="4" id="KW-0472">Membrane</keyword>
<dbReference type="Pfam" id="PF18947">
    <property type="entry name" value="HAMP_2"/>
    <property type="match status" value="1"/>
</dbReference>
<dbReference type="PANTHER" id="PTHR43531">
    <property type="entry name" value="PROTEIN ICFG"/>
    <property type="match status" value="1"/>
</dbReference>
<feature type="transmembrane region" description="Helical" evidence="4">
    <location>
        <begin position="13"/>
        <end position="35"/>
    </location>
</feature>
<keyword evidence="3" id="KW-0807">Transducer</keyword>
<keyword evidence="4" id="KW-1133">Transmembrane helix</keyword>